<dbReference type="Proteomes" id="UP000886653">
    <property type="component" value="Unassembled WGS sequence"/>
</dbReference>
<sequence length="399" mass="45887">MGNIGRRALTENVMAGNEVSSLVKRQYENRITDLERQLNERNSGPSPAMVERMRKQIEQRYLDLIDLVKAKPSEEANTPSFRNKLLAELQEANQELESEIASSLDGMGRSHIDRMGSLSNGAAFKRGHSGRGSVARMSREIDQNAGQDHRAPTIQLEETVRKYERANHSLQADLEVLKMQQMKSDVIRNHLECQLREILRTVNEEPSNPSRTMEELRRRLNEENEELEVMLREEVEARKRAEEARLKGTQTLKEFQDSITNGLDNRFERLESDQVILSQQNRIGAQALETQRMQITELQQIKTLLESELTECRKRCEELEEIRELDAEEKRHLVVELQEAEIERASSGDLEHALASWKQKADSYRDRIEAAEVARVKAEKSESFAYRCRKEASGSSGRS</sequence>
<gene>
    <name evidence="2" type="ORF">CROQUDRAFT_603875</name>
</gene>
<feature type="coiled-coil region" evidence="1">
    <location>
        <begin position="354"/>
        <end position="381"/>
    </location>
</feature>
<dbReference type="EMBL" id="MU167287">
    <property type="protein sequence ID" value="KAG0144862.1"/>
    <property type="molecule type" value="Genomic_DNA"/>
</dbReference>
<proteinExistence type="predicted"/>
<feature type="coiled-coil region" evidence="1">
    <location>
        <begin position="153"/>
        <end position="180"/>
    </location>
</feature>
<keyword evidence="1" id="KW-0175">Coiled coil</keyword>
<feature type="coiled-coil region" evidence="1">
    <location>
        <begin position="210"/>
        <end position="252"/>
    </location>
</feature>
<accession>A0A9P6TA62</accession>
<comment type="caution">
    <text evidence="2">The sequence shown here is derived from an EMBL/GenBank/DDBJ whole genome shotgun (WGS) entry which is preliminary data.</text>
</comment>
<organism evidence="2 3">
    <name type="scientific">Cronartium quercuum f. sp. fusiforme G11</name>
    <dbReference type="NCBI Taxonomy" id="708437"/>
    <lineage>
        <taxon>Eukaryota</taxon>
        <taxon>Fungi</taxon>
        <taxon>Dikarya</taxon>
        <taxon>Basidiomycota</taxon>
        <taxon>Pucciniomycotina</taxon>
        <taxon>Pucciniomycetes</taxon>
        <taxon>Pucciniales</taxon>
        <taxon>Coleosporiaceae</taxon>
        <taxon>Cronartium</taxon>
    </lineage>
</organism>
<evidence type="ECO:0000313" key="3">
    <source>
        <dbReference type="Proteomes" id="UP000886653"/>
    </source>
</evidence>
<feature type="coiled-coil region" evidence="1">
    <location>
        <begin position="288"/>
        <end position="322"/>
    </location>
</feature>
<reference evidence="2" key="1">
    <citation type="submission" date="2013-11" db="EMBL/GenBank/DDBJ databases">
        <title>Genome sequence of the fusiform rust pathogen reveals effectors for host alternation and coevolution with pine.</title>
        <authorList>
            <consortium name="DOE Joint Genome Institute"/>
            <person name="Smith K."/>
            <person name="Pendleton A."/>
            <person name="Kubisiak T."/>
            <person name="Anderson C."/>
            <person name="Salamov A."/>
            <person name="Aerts A."/>
            <person name="Riley R."/>
            <person name="Clum A."/>
            <person name="Lindquist E."/>
            <person name="Ence D."/>
            <person name="Campbell M."/>
            <person name="Kronenberg Z."/>
            <person name="Feau N."/>
            <person name="Dhillon B."/>
            <person name="Hamelin R."/>
            <person name="Burleigh J."/>
            <person name="Smith J."/>
            <person name="Yandell M."/>
            <person name="Nelson C."/>
            <person name="Grigoriev I."/>
            <person name="Davis J."/>
        </authorList>
    </citation>
    <scope>NUCLEOTIDE SEQUENCE</scope>
    <source>
        <strain evidence="2">G11</strain>
    </source>
</reference>
<protein>
    <submittedName>
        <fullName evidence="2">Uncharacterized protein</fullName>
    </submittedName>
</protein>
<evidence type="ECO:0000256" key="1">
    <source>
        <dbReference type="SAM" id="Coils"/>
    </source>
</evidence>
<keyword evidence="3" id="KW-1185">Reference proteome</keyword>
<dbReference type="OrthoDB" id="2518045at2759"/>
<dbReference type="AlphaFoldDB" id="A0A9P6TA62"/>
<evidence type="ECO:0000313" key="2">
    <source>
        <dbReference type="EMBL" id="KAG0144862.1"/>
    </source>
</evidence>
<name>A0A9P6TA62_9BASI</name>